<dbReference type="EMBL" id="JABDYF010000003">
    <property type="protein sequence ID" value="MBX5089377.1"/>
    <property type="molecule type" value="Genomic_DNA"/>
</dbReference>
<dbReference type="Proteomes" id="UP000770629">
    <property type="component" value="Unassembled WGS sequence"/>
</dbReference>
<evidence type="ECO:0000313" key="1">
    <source>
        <dbReference type="EMBL" id="MBX5089377.1"/>
    </source>
</evidence>
<proteinExistence type="predicted"/>
<gene>
    <name evidence="1" type="ORF">HJB60_09355</name>
</gene>
<organism evidence="1 2">
    <name type="scientific">Rhizobium lentis</name>
    <dbReference type="NCBI Taxonomy" id="1138194"/>
    <lineage>
        <taxon>Bacteria</taxon>
        <taxon>Pseudomonadati</taxon>
        <taxon>Pseudomonadota</taxon>
        <taxon>Alphaproteobacteria</taxon>
        <taxon>Hyphomicrobiales</taxon>
        <taxon>Rhizobiaceae</taxon>
        <taxon>Rhizobium/Agrobacterium group</taxon>
        <taxon>Rhizobium</taxon>
    </lineage>
</organism>
<accession>A0ABS7IBV9</accession>
<comment type="caution">
    <text evidence="1">The sequence shown here is derived from an EMBL/GenBank/DDBJ whole genome shotgun (WGS) entry which is preliminary data.</text>
</comment>
<evidence type="ECO:0008006" key="3">
    <source>
        <dbReference type="Google" id="ProtNLM"/>
    </source>
</evidence>
<protein>
    <recommendedName>
        <fullName evidence="3">Ribbon-helix-helix protein, CopG family</fullName>
    </recommendedName>
</protein>
<dbReference type="RefSeq" id="WP_221119259.1">
    <property type="nucleotide sequence ID" value="NZ_JABDYF010000003.1"/>
</dbReference>
<reference evidence="1 2" key="1">
    <citation type="submission" date="2020-04" db="EMBL/GenBank/DDBJ databases">
        <title>Global-level population genomics: horizontal gene transfer, symbiosis and evolution in Rhizobia.</title>
        <authorList>
            <person name="Gai Y."/>
        </authorList>
    </citation>
    <scope>NUCLEOTIDE SEQUENCE [LARGE SCALE GENOMIC DNA]</scope>
    <source>
        <strain evidence="1 2">BLR33</strain>
    </source>
</reference>
<evidence type="ECO:0000313" key="2">
    <source>
        <dbReference type="Proteomes" id="UP000770629"/>
    </source>
</evidence>
<keyword evidence="2" id="KW-1185">Reference proteome</keyword>
<name>A0ABS7IBV9_9HYPH</name>
<sequence length="71" mass="7778">MTAATITGDYRYFRKKVSGHTENCPQSLKRVAISFTQQQIDAINNVAEERGVSFSKAVSMLADRALAEALA</sequence>